<dbReference type="EMBL" id="SRPS01000014">
    <property type="protein sequence ID" value="KAG5976731.1"/>
    <property type="molecule type" value="Genomic_DNA"/>
</dbReference>
<evidence type="ECO:0000313" key="2">
    <source>
        <dbReference type="Proteomes" id="UP000784919"/>
    </source>
</evidence>
<dbReference type="AlphaFoldDB" id="A0A9P7SS96"/>
<gene>
    <name evidence="1" type="ORF">E4U56_001401</name>
</gene>
<organism evidence="1 2">
    <name type="scientific">Claviceps arundinis</name>
    <dbReference type="NCBI Taxonomy" id="1623583"/>
    <lineage>
        <taxon>Eukaryota</taxon>
        <taxon>Fungi</taxon>
        <taxon>Dikarya</taxon>
        <taxon>Ascomycota</taxon>
        <taxon>Pezizomycotina</taxon>
        <taxon>Sordariomycetes</taxon>
        <taxon>Hypocreomycetidae</taxon>
        <taxon>Hypocreales</taxon>
        <taxon>Clavicipitaceae</taxon>
        <taxon>Claviceps</taxon>
    </lineage>
</organism>
<sequence length="98" mass="11044">MTIETLKSRGDMVKKAFLDVGISIKPDGSEDHLIFIKNTENQNDIIQPEPSHDEDDDFIQGPVPDDWSFTDQHLAAENIAYEDLPSLKNYTKDPLSPS</sequence>
<dbReference type="OrthoDB" id="5427804at2759"/>
<protein>
    <submittedName>
        <fullName evidence="1">Uncharacterized protein</fullName>
    </submittedName>
</protein>
<evidence type="ECO:0000313" key="1">
    <source>
        <dbReference type="EMBL" id="KAG5976731.1"/>
    </source>
</evidence>
<reference evidence="1" key="1">
    <citation type="journal article" date="2020" name="bioRxiv">
        <title>Whole genome comparisons of ergot fungi reveals the divergence and evolution of species within the genus Claviceps are the result of varying mechanisms driving genome evolution and host range expansion.</title>
        <authorList>
            <person name="Wyka S.A."/>
            <person name="Mondo S.J."/>
            <person name="Liu M."/>
            <person name="Dettman J."/>
            <person name="Nalam V."/>
            <person name="Broders K.D."/>
        </authorList>
    </citation>
    <scope>NUCLEOTIDE SEQUENCE</scope>
    <source>
        <strain evidence="1">CCC 1102</strain>
    </source>
</reference>
<accession>A0A9P7SS96</accession>
<proteinExistence type="predicted"/>
<dbReference type="Proteomes" id="UP000784919">
    <property type="component" value="Unassembled WGS sequence"/>
</dbReference>
<name>A0A9P7SS96_9HYPO</name>
<comment type="caution">
    <text evidence="1">The sequence shown here is derived from an EMBL/GenBank/DDBJ whole genome shotgun (WGS) entry which is preliminary data.</text>
</comment>